<dbReference type="Proteomes" id="UP000695264">
    <property type="component" value="Unassembled WGS sequence"/>
</dbReference>
<evidence type="ECO:0000313" key="2">
    <source>
        <dbReference type="EMBL" id="NJQ03906.1"/>
    </source>
</evidence>
<accession>A0ABX1C237</accession>
<dbReference type="RefSeq" id="WP_168104527.1">
    <property type="nucleotide sequence ID" value="NZ_JAATEN010000034.1"/>
</dbReference>
<dbReference type="PANTHER" id="PTHR31126">
    <property type="entry name" value="TYROSINE-PROTEIN PHOSPHATASE"/>
    <property type="match status" value="1"/>
</dbReference>
<proteinExistence type="inferred from homology"/>
<dbReference type="Pfam" id="PF13350">
    <property type="entry name" value="Y_phosphatase3"/>
    <property type="match status" value="1"/>
</dbReference>
<evidence type="ECO:0000313" key="3">
    <source>
        <dbReference type="Proteomes" id="UP000695264"/>
    </source>
</evidence>
<organism evidence="2 3">
    <name type="scientific">Streptomyces zingiberis</name>
    <dbReference type="NCBI Taxonomy" id="2053010"/>
    <lineage>
        <taxon>Bacteria</taxon>
        <taxon>Bacillati</taxon>
        <taxon>Actinomycetota</taxon>
        <taxon>Actinomycetes</taxon>
        <taxon>Kitasatosporales</taxon>
        <taxon>Streptomycetaceae</taxon>
        <taxon>Streptomyces</taxon>
    </lineage>
</organism>
<comment type="similarity">
    <text evidence="1">Belongs to the protein-tyrosine phosphatase family.</text>
</comment>
<dbReference type="PANTHER" id="PTHR31126:SF1">
    <property type="entry name" value="TYROSINE SPECIFIC PROTEIN PHOSPHATASES DOMAIN-CONTAINING PROTEIN"/>
    <property type="match status" value="1"/>
</dbReference>
<reference evidence="2 3" key="1">
    <citation type="submission" date="2020-03" db="EMBL/GenBank/DDBJ databases">
        <title>WGS of actinomycetes isolated from Thailand.</title>
        <authorList>
            <person name="Thawai C."/>
        </authorList>
    </citation>
    <scope>NUCLEOTIDE SEQUENCE [LARGE SCALE GENOMIC DNA]</scope>
    <source>
        <strain evidence="2 3">PLAI 1-29</strain>
    </source>
</reference>
<comment type="caution">
    <text evidence="2">The sequence shown here is derived from an EMBL/GenBank/DDBJ whole genome shotgun (WGS) entry which is preliminary data.</text>
</comment>
<name>A0ABX1C237_9ACTN</name>
<dbReference type="InterPro" id="IPR026893">
    <property type="entry name" value="Tyr/Ser_Pase_IphP-type"/>
</dbReference>
<dbReference type="EMBL" id="JAATEN010000034">
    <property type="protein sequence ID" value="NJQ03906.1"/>
    <property type="molecule type" value="Genomic_DNA"/>
</dbReference>
<dbReference type="SUPFAM" id="SSF52799">
    <property type="entry name" value="(Phosphotyrosine protein) phosphatases II"/>
    <property type="match status" value="1"/>
</dbReference>
<dbReference type="Gene3D" id="3.90.190.10">
    <property type="entry name" value="Protein tyrosine phosphatase superfamily"/>
    <property type="match status" value="1"/>
</dbReference>
<evidence type="ECO:0000256" key="1">
    <source>
        <dbReference type="ARBA" id="ARBA00009580"/>
    </source>
</evidence>
<sequence>MTQTPQVSQVPQPEPVLAGVRNFRDVGGLPAADGRRVRRGVLYRSGHLAKATSEDAAFLASLGLHTVFDFRNEADVALDGPDVALDGVRLVNLPLTDPAHGAEFWRMVRDGDLAQLRAALGDGQGARRMADTYREIVLTRTAEHSQVLHALAEDSVPALMHCAAGKDRAGLSVAVTLLALGVERADIERDYLISAAPHRRYRYRRAEGAAGGLSPEVGELLGPLFDARLEYLAAAFTAIEEEWGTADAYLTRGLDFGPHARERLRSRMLDG</sequence>
<gene>
    <name evidence="2" type="ORF">HCK00_26200</name>
</gene>
<protein>
    <submittedName>
        <fullName evidence="2">Tyrosine-protein phosphatase</fullName>
    </submittedName>
</protein>
<dbReference type="InterPro" id="IPR029021">
    <property type="entry name" value="Prot-tyrosine_phosphatase-like"/>
</dbReference>
<keyword evidence="3" id="KW-1185">Reference proteome</keyword>